<dbReference type="PANTHER" id="PTHR30065">
    <property type="entry name" value="FLAGELLAR BIOSYNTHETIC PROTEIN FLIR"/>
    <property type="match status" value="1"/>
</dbReference>
<dbReference type="PRINTS" id="PR00953">
    <property type="entry name" value="TYPE3IMRPROT"/>
</dbReference>
<accession>A0A5A9W7V5</accession>
<evidence type="ECO:0000256" key="10">
    <source>
        <dbReference type="RuleBase" id="RU362071"/>
    </source>
</evidence>
<organism evidence="11 12">
    <name type="scientific">Nitrincola tapanii</name>
    <dbReference type="NCBI Taxonomy" id="1708751"/>
    <lineage>
        <taxon>Bacteria</taxon>
        <taxon>Pseudomonadati</taxon>
        <taxon>Pseudomonadota</taxon>
        <taxon>Gammaproteobacteria</taxon>
        <taxon>Oceanospirillales</taxon>
        <taxon>Oceanospirillaceae</taxon>
        <taxon>Nitrincola</taxon>
    </lineage>
</organism>
<comment type="subcellular location">
    <subcellularLocation>
        <location evidence="10">Cell membrane</location>
        <topology evidence="10">Multi-pass membrane protein</topology>
    </subcellularLocation>
    <subcellularLocation>
        <location evidence="10">Bacterial flagellum basal body</location>
    </subcellularLocation>
</comment>
<keyword evidence="6 10" id="KW-1133">Transmembrane helix</keyword>
<protein>
    <recommendedName>
        <fullName evidence="3 9">Flagellar biosynthetic protein FliR</fullName>
    </recommendedName>
</protein>
<dbReference type="EMBL" id="SMRS01000001">
    <property type="protein sequence ID" value="KAA0876623.1"/>
    <property type="molecule type" value="Genomic_DNA"/>
</dbReference>
<keyword evidence="7 10" id="KW-0472">Membrane</keyword>
<feature type="transmembrane region" description="Helical" evidence="10">
    <location>
        <begin position="177"/>
        <end position="201"/>
    </location>
</feature>
<comment type="caution">
    <text evidence="11">The sequence shown here is derived from an EMBL/GenBank/DDBJ whole genome shotgun (WGS) entry which is preliminary data.</text>
</comment>
<keyword evidence="5 10" id="KW-0812">Transmembrane</keyword>
<evidence type="ECO:0000313" key="11">
    <source>
        <dbReference type="EMBL" id="KAA0876623.1"/>
    </source>
</evidence>
<feature type="transmembrane region" description="Helical" evidence="10">
    <location>
        <begin position="70"/>
        <end position="92"/>
    </location>
</feature>
<evidence type="ECO:0000256" key="2">
    <source>
        <dbReference type="ARBA" id="ARBA00009772"/>
    </source>
</evidence>
<dbReference type="Proteomes" id="UP000325302">
    <property type="component" value="Unassembled WGS sequence"/>
</dbReference>
<proteinExistence type="inferred from homology"/>
<keyword evidence="11" id="KW-0966">Cell projection</keyword>
<feature type="transmembrane region" description="Helical" evidence="10">
    <location>
        <begin position="213"/>
        <end position="231"/>
    </location>
</feature>
<evidence type="ECO:0000256" key="7">
    <source>
        <dbReference type="ARBA" id="ARBA00023136"/>
    </source>
</evidence>
<dbReference type="GO" id="GO:0005886">
    <property type="term" value="C:plasma membrane"/>
    <property type="evidence" value="ECO:0007669"/>
    <property type="project" value="UniProtKB-SubCell"/>
</dbReference>
<evidence type="ECO:0000256" key="3">
    <source>
        <dbReference type="ARBA" id="ARBA00021717"/>
    </source>
</evidence>
<keyword evidence="11" id="KW-0969">Cilium</keyword>
<reference evidence="11 12" key="1">
    <citation type="submission" date="2019-03" db="EMBL/GenBank/DDBJ databases">
        <title>Nitrincola sp. nov. isolated from an Indian soda lake.</title>
        <authorList>
            <person name="Joshi A."/>
            <person name="Thite S.V."/>
            <person name="Joseph N."/>
            <person name="Dhotre D."/>
            <person name="Moorthy M."/>
            <person name="Shouche Y.S."/>
        </authorList>
    </citation>
    <scope>NUCLEOTIDE SEQUENCE [LARGE SCALE GENOMIC DNA]</scope>
    <source>
        <strain evidence="11 12">MEB193</strain>
    </source>
</reference>
<dbReference type="GO" id="GO:0009425">
    <property type="term" value="C:bacterial-type flagellum basal body"/>
    <property type="evidence" value="ECO:0007669"/>
    <property type="project" value="UniProtKB-SubCell"/>
</dbReference>
<name>A0A5A9W7V5_9GAMM</name>
<dbReference type="GO" id="GO:0044780">
    <property type="term" value="P:bacterial-type flagellum assembly"/>
    <property type="evidence" value="ECO:0007669"/>
    <property type="project" value="UniProtKB-UniRule"/>
</dbReference>
<dbReference type="InterPro" id="IPR006303">
    <property type="entry name" value="FliR"/>
</dbReference>
<gene>
    <name evidence="11" type="primary">fliR</name>
    <name evidence="11" type="ORF">E1H14_02585</name>
</gene>
<evidence type="ECO:0000256" key="9">
    <source>
        <dbReference type="NCBIfam" id="TIGR01400"/>
    </source>
</evidence>
<comment type="function">
    <text evidence="1 10">Role in flagellar biosynthesis.</text>
</comment>
<evidence type="ECO:0000256" key="4">
    <source>
        <dbReference type="ARBA" id="ARBA00022475"/>
    </source>
</evidence>
<dbReference type="Pfam" id="PF01311">
    <property type="entry name" value="Bac_export_1"/>
    <property type="match status" value="1"/>
</dbReference>
<evidence type="ECO:0000256" key="5">
    <source>
        <dbReference type="ARBA" id="ARBA00022692"/>
    </source>
</evidence>
<dbReference type="NCBIfam" id="TIGR01400">
    <property type="entry name" value="fliR"/>
    <property type="match status" value="1"/>
</dbReference>
<sequence length="261" mass="28812">MFVSLAELEQMVSSFLWPLFRIASFFMAIPIIGTQMVPMRVRLGLALVMTALIVPVLPEMPSFSGLSVEAWLIIIQQILIGTILGFALNILFQSFVTGAQLIAMQSGLGFAMVTDPANGVSVVVVAQLYSMLSMLLFLAMNGHLVMIDILAKSFYVLPVGFEGFSQEVYLKLVLSLSWLFMAALLMALPAVTALLIINFAFGIMTKAAPQLNIFAIGFPFTMLVGLVMYWANLPIFYDHYLRMTDFMLNFIRDLLPNASGV</sequence>
<dbReference type="OrthoDB" id="9797790at2"/>
<evidence type="ECO:0000256" key="8">
    <source>
        <dbReference type="ARBA" id="ARBA00023143"/>
    </source>
</evidence>
<evidence type="ECO:0000256" key="6">
    <source>
        <dbReference type="ARBA" id="ARBA00022989"/>
    </source>
</evidence>
<feature type="transmembrane region" description="Helical" evidence="10">
    <location>
        <begin position="15"/>
        <end position="34"/>
    </location>
</feature>
<dbReference type="PANTHER" id="PTHR30065:SF8">
    <property type="entry name" value="FLAGELLAR BIOSYNTHETIC PROTEIN FLIR"/>
    <property type="match status" value="1"/>
</dbReference>
<dbReference type="GO" id="GO:0006605">
    <property type="term" value="P:protein targeting"/>
    <property type="evidence" value="ECO:0007669"/>
    <property type="project" value="UniProtKB-UniRule"/>
</dbReference>
<evidence type="ECO:0000313" key="12">
    <source>
        <dbReference type="Proteomes" id="UP000325302"/>
    </source>
</evidence>
<keyword evidence="8 10" id="KW-0975">Bacterial flagellum</keyword>
<keyword evidence="4 10" id="KW-1003">Cell membrane</keyword>
<evidence type="ECO:0000256" key="1">
    <source>
        <dbReference type="ARBA" id="ARBA00002578"/>
    </source>
</evidence>
<keyword evidence="11" id="KW-0282">Flagellum</keyword>
<dbReference type="RefSeq" id="WP_149389873.1">
    <property type="nucleotide sequence ID" value="NZ_SMRS01000001.1"/>
</dbReference>
<feature type="transmembrane region" description="Helical" evidence="10">
    <location>
        <begin position="41"/>
        <end position="58"/>
    </location>
</feature>
<comment type="similarity">
    <text evidence="2 10">Belongs to the FliR/MopE/SpaR family.</text>
</comment>
<keyword evidence="12" id="KW-1185">Reference proteome</keyword>
<dbReference type="AlphaFoldDB" id="A0A5A9W7V5"/>
<dbReference type="InterPro" id="IPR002010">
    <property type="entry name" value="T3SS_IM_R"/>
</dbReference>